<reference evidence="3" key="1">
    <citation type="journal article" date="2020" name="Stud. Mycol.">
        <title>101 Dothideomycetes genomes: a test case for predicting lifestyles and emergence of pathogens.</title>
        <authorList>
            <person name="Haridas S."/>
            <person name="Albert R."/>
            <person name="Binder M."/>
            <person name="Bloem J."/>
            <person name="Labutti K."/>
            <person name="Salamov A."/>
            <person name="Andreopoulos B."/>
            <person name="Baker S."/>
            <person name="Barry K."/>
            <person name="Bills G."/>
            <person name="Bluhm B."/>
            <person name="Cannon C."/>
            <person name="Castanera R."/>
            <person name="Culley D."/>
            <person name="Daum C."/>
            <person name="Ezra D."/>
            <person name="Gonzalez J."/>
            <person name="Henrissat B."/>
            <person name="Kuo A."/>
            <person name="Liang C."/>
            <person name="Lipzen A."/>
            <person name="Lutzoni F."/>
            <person name="Magnuson J."/>
            <person name="Mondo S."/>
            <person name="Nolan M."/>
            <person name="Ohm R."/>
            <person name="Pangilinan J."/>
            <person name="Park H.-J."/>
            <person name="Ramirez L."/>
            <person name="Alfaro M."/>
            <person name="Sun H."/>
            <person name="Tritt A."/>
            <person name="Yoshinaga Y."/>
            <person name="Zwiers L.-H."/>
            <person name="Turgeon B."/>
            <person name="Goodwin S."/>
            <person name="Spatafora J."/>
            <person name="Crous P."/>
            <person name="Grigoriev I."/>
        </authorList>
    </citation>
    <scope>NUCLEOTIDE SEQUENCE</scope>
    <source>
        <strain evidence="3">CBS 473.64</strain>
    </source>
</reference>
<proteinExistence type="predicted"/>
<dbReference type="EMBL" id="MU006821">
    <property type="protein sequence ID" value="KAF2634539.1"/>
    <property type="molecule type" value="Genomic_DNA"/>
</dbReference>
<accession>A0A6A6RGE9</accession>
<feature type="signal peptide" evidence="2">
    <location>
        <begin position="1"/>
        <end position="16"/>
    </location>
</feature>
<dbReference type="Proteomes" id="UP000799753">
    <property type="component" value="Unassembled WGS sequence"/>
</dbReference>
<feature type="region of interest" description="Disordered" evidence="1">
    <location>
        <begin position="48"/>
        <end position="77"/>
    </location>
</feature>
<protein>
    <submittedName>
        <fullName evidence="3">Uncharacterized protein</fullName>
    </submittedName>
</protein>
<sequence length="466" mass="50708">MRFYYFLLGLLGAATADTAPPQSAAPPDALAGNIYTPTLNARTASIEQAPASGAPSPSLSKLPDVPPPAKVPTLTEPETGHEYGSVNLVNNCDQALYVRSVGAWYLGGPRNGSNEGWGTPEDDFVIEIPAHKMYKEPYRATCYAPNGGGASYCPAADKLGGQGVSMKISTDRDVTKNIITQFEYALMQNLDRTDDTFKRLIYDMSLVDCGNPGVPADDFNGTEVMHEKKVKECPGYNGGVSITFANDTEAVNCPPVYCDGVNRCLLVYMWDRSRKMEATWQCLNEYRGDMRVEFCVNKGDSAKAIKAIYNKYASTATHEILDLQKTVPNFVSAATPSPPPARRRPRRVAARSLPGFPWSLPQPQSQFKNSSEIDTTLRTSYTPLSAGVPSSSLHVATRTAANPESFTSTLAINPNGKGQALDSEPTHRPEDEVLKADKRSLERELEGETYSVVTAIVTVTKTVYHT</sequence>
<evidence type="ECO:0000256" key="1">
    <source>
        <dbReference type="SAM" id="MobiDB-lite"/>
    </source>
</evidence>
<feature type="compositionally biased region" description="Low complexity" evidence="1">
    <location>
        <begin position="49"/>
        <end position="58"/>
    </location>
</feature>
<evidence type="ECO:0000313" key="4">
    <source>
        <dbReference type="Proteomes" id="UP000799753"/>
    </source>
</evidence>
<name>A0A6A6RGE9_9PLEO</name>
<organism evidence="3 4">
    <name type="scientific">Massarina eburnea CBS 473.64</name>
    <dbReference type="NCBI Taxonomy" id="1395130"/>
    <lineage>
        <taxon>Eukaryota</taxon>
        <taxon>Fungi</taxon>
        <taxon>Dikarya</taxon>
        <taxon>Ascomycota</taxon>
        <taxon>Pezizomycotina</taxon>
        <taxon>Dothideomycetes</taxon>
        <taxon>Pleosporomycetidae</taxon>
        <taxon>Pleosporales</taxon>
        <taxon>Massarineae</taxon>
        <taxon>Massarinaceae</taxon>
        <taxon>Massarina</taxon>
    </lineage>
</organism>
<evidence type="ECO:0000313" key="3">
    <source>
        <dbReference type="EMBL" id="KAF2634539.1"/>
    </source>
</evidence>
<dbReference type="AlphaFoldDB" id="A0A6A6RGE9"/>
<keyword evidence="2" id="KW-0732">Signal</keyword>
<feature type="region of interest" description="Disordered" evidence="1">
    <location>
        <begin position="412"/>
        <end position="431"/>
    </location>
</feature>
<gene>
    <name evidence="3" type="ORF">P280DRAFT_554506</name>
</gene>
<evidence type="ECO:0000256" key="2">
    <source>
        <dbReference type="SAM" id="SignalP"/>
    </source>
</evidence>
<feature type="chain" id="PRO_5025484920" evidence="2">
    <location>
        <begin position="17"/>
        <end position="466"/>
    </location>
</feature>
<keyword evidence="4" id="KW-1185">Reference proteome</keyword>
<dbReference type="OrthoDB" id="3773432at2759"/>